<dbReference type="InterPro" id="IPR011013">
    <property type="entry name" value="Gal_mutarotase_sf_dom"/>
</dbReference>
<dbReference type="Proteomes" id="UP001161247">
    <property type="component" value="Chromosome 2"/>
</dbReference>
<dbReference type="Gene3D" id="2.70.98.10">
    <property type="match status" value="1"/>
</dbReference>
<dbReference type="GO" id="GO:0003824">
    <property type="term" value="F:catalytic activity"/>
    <property type="evidence" value="ECO:0007669"/>
    <property type="project" value="InterPro"/>
</dbReference>
<evidence type="ECO:0000313" key="1">
    <source>
        <dbReference type="EMBL" id="CAI9094834.1"/>
    </source>
</evidence>
<name>A0AAV1CGJ6_OLDCO</name>
<proteinExistence type="predicted"/>
<dbReference type="AlphaFoldDB" id="A0AAV1CGJ6"/>
<organism evidence="1 2">
    <name type="scientific">Oldenlandia corymbosa var. corymbosa</name>
    <dbReference type="NCBI Taxonomy" id="529605"/>
    <lineage>
        <taxon>Eukaryota</taxon>
        <taxon>Viridiplantae</taxon>
        <taxon>Streptophyta</taxon>
        <taxon>Embryophyta</taxon>
        <taxon>Tracheophyta</taxon>
        <taxon>Spermatophyta</taxon>
        <taxon>Magnoliopsida</taxon>
        <taxon>eudicotyledons</taxon>
        <taxon>Gunneridae</taxon>
        <taxon>Pentapetalae</taxon>
        <taxon>asterids</taxon>
        <taxon>lamiids</taxon>
        <taxon>Gentianales</taxon>
        <taxon>Rubiaceae</taxon>
        <taxon>Rubioideae</taxon>
        <taxon>Spermacoceae</taxon>
        <taxon>Hedyotis-Oldenlandia complex</taxon>
        <taxon>Oldenlandia</taxon>
    </lineage>
</organism>
<gene>
    <name evidence="1" type="ORF">OLC1_LOCUS5922</name>
</gene>
<dbReference type="SUPFAM" id="SSF74650">
    <property type="entry name" value="Galactose mutarotase-like"/>
    <property type="match status" value="1"/>
</dbReference>
<reference evidence="1" key="1">
    <citation type="submission" date="2023-03" db="EMBL/GenBank/DDBJ databases">
        <authorList>
            <person name="Julca I."/>
        </authorList>
    </citation>
    <scope>NUCLEOTIDE SEQUENCE</scope>
</reference>
<dbReference type="GO" id="GO:0030246">
    <property type="term" value="F:carbohydrate binding"/>
    <property type="evidence" value="ECO:0007669"/>
    <property type="project" value="InterPro"/>
</dbReference>
<evidence type="ECO:0000313" key="2">
    <source>
        <dbReference type="Proteomes" id="UP001161247"/>
    </source>
</evidence>
<dbReference type="EMBL" id="OX459119">
    <property type="protein sequence ID" value="CAI9094834.1"/>
    <property type="molecule type" value="Genomic_DNA"/>
</dbReference>
<feature type="non-terminal residue" evidence="1">
    <location>
        <position position="63"/>
    </location>
</feature>
<accession>A0AAV1CGJ6</accession>
<sequence length="63" mass="7250">LIGRVSNIIGHAMFKLNGVNFKLRTNDHGNTLHVDQYVRNKYISLHYLSHYGFPGAVDVYVIY</sequence>
<feature type="non-terminal residue" evidence="1">
    <location>
        <position position="1"/>
    </location>
</feature>
<keyword evidence="2" id="KW-1185">Reference proteome</keyword>
<dbReference type="GO" id="GO:0005975">
    <property type="term" value="P:carbohydrate metabolic process"/>
    <property type="evidence" value="ECO:0007669"/>
    <property type="project" value="InterPro"/>
</dbReference>
<protein>
    <submittedName>
        <fullName evidence="1">OLC1v1030638C1</fullName>
    </submittedName>
</protein>
<dbReference type="InterPro" id="IPR014718">
    <property type="entry name" value="GH-type_carb-bd"/>
</dbReference>